<keyword evidence="3" id="KW-0238">DNA-binding</keyword>
<dbReference type="GO" id="GO:0003700">
    <property type="term" value="F:DNA-binding transcription factor activity"/>
    <property type="evidence" value="ECO:0007669"/>
    <property type="project" value="InterPro"/>
</dbReference>
<protein>
    <submittedName>
        <fullName evidence="6">LysR family transcriptional regulator</fullName>
    </submittedName>
</protein>
<evidence type="ECO:0000259" key="5">
    <source>
        <dbReference type="PROSITE" id="PS50931"/>
    </source>
</evidence>
<comment type="caution">
    <text evidence="6">The sequence shown here is derived from an EMBL/GenBank/DDBJ whole genome shotgun (WGS) entry which is preliminary data.</text>
</comment>
<reference evidence="6 7" key="1">
    <citation type="submission" date="2017-07" db="EMBL/GenBank/DDBJ databases">
        <title>Amycolatopsis antarcticus sp. nov., isolated from the surface of an Antarcticus brown macroalga.</title>
        <authorList>
            <person name="Wang J."/>
            <person name="Leiva S."/>
            <person name="Huang J."/>
            <person name="Huang Y."/>
        </authorList>
    </citation>
    <scope>NUCLEOTIDE SEQUENCE [LARGE SCALE GENOMIC DNA]</scope>
    <source>
        <strain evidence="6 7">AU-G6</strain>
    </source>
</reference>
<dbReference type="PROSITE" id="PS50931">
    <property type="entry name" value="HTH_LYSR"/>
    <property type="match status" value="1"/>
</dbReference>
<dbReference type="SUPFAM" id="SSF46785">
    <property type="entry name" value="Winged helix' DNA-binding domain"/>
    <property type="match status" value="1"/>
</dbReference>
<keyword evidence="4" id="KW-0804">Transcription</keyword>
<evidence type="ECO:0000313" key="7">
    <source>
        <dbReference type="Proteomes" id="UP000242444"/>
    </source>
</evidence>
<dbReference type="Gene3D" id="3.40.190.290">
    <property type="match status" value="1"/>
</dbReference>
<dbReference type="InterPro" id="IPR000847">
    <property type="entry name" value="LysR_HTH_N"/>
</dbReference>
<dbReference type="AlphaFoldDB" id="A0A263D9I3"/>
<dbReference type="Pfam" id="PF00126">
    <property type="entry name" value="HTH_1"/>
    <property type="match status" value="1"/>
</dbReference>
<dbReference type="FunCoup" id="A0A263D9I3">
    <property type="interactions" value="15"/>
</dbReference>
<dbReference type="InParanoid" id="A0A263D9I3"/>
<evidence type="ECO:0000256" key="4">
    <source>
        <dbReference type="ARBA" id="ARBA00023163"/>
    </source>
</evidence>
<dbReference type="CDD" id="cd08434">
    <property type="entry name" value="PBP2_GltC_like"/>
    <property type="match status" value="1"/>
</dbReference>
<dbReference type="OrthoDB" id="9803735at2"/>
<comment type="similarity">
    <text evidence="1">Belongs to the LysR transcriptional regulatory family.</text>
</comment>
<feature type="domain" description="HTH lysR-type" evidence="5">
    <location>
        <begin position="21"/>
        <end position="74"/>
    </location>
</feature>
<sequence length="305" mass="32977">MTDETDALSSDHQLAADIAPDLALLVALGRMGNVTRAAELLGVPQPTVSRRLAALAERVGAPLTLPAGRGIQLTSVAKLLVAGAERALAELAAGARQAREELEPGRGHVVLGFLHLLGRSLVPELLREFRRNHPHVRFRLVQGSRDDVLAHLRAGEVDLAFVAPLPTGDDTLAGHVMSEQELLLSVPESHRLAGRRQVRVAELAEEDFVMLERGYGVRQITDELCAAAGFRPRITFEGQESDTVRGLVAAGLGVALLPQFEPALPAGVVELPLRPRATRSIGLVWRDGLYLTPAVRTFREFVLTR</sequence>
<dbReference type="InterPro" id="IPR036390">
    <property type="entry name" value="WH_DNA-bd_sf"/>
</dbReference>
<dbReference type="InterPro" id="IPR005119">
    <property type="entry name" value="LysR_subst-bd"/>
</dbReference>
<organism evidence="6 7">
    <name type="scientific">Amycolatopsis antarctica</name>
    <dbReference type="NCBI Taxonomy" id="1854586"/>
    <lineage>
        <taxon>Bacteria</taxon>
        <taxon>Bacillati</taxon>
        <taxon>Actinomycetota</taxon>
        <taxon>Actinomycetes</taxon>
        <taxon>Pseudonocardiales</taxon>
        <taxon>Pseudonocardiaceae</taxon>
        <taxon>Amycolatopsis</taxon>
    </lineage>
</organism>
<evidence type="ECO:0000256" key="1">
    <source>
        <dbReference type="ARBA" id="ARBA00009437"/>
    </source>
</evidence>
<dbReference type="Pfam" id="PF03466">
    <property type="entry name" value="LysR_substrate"/>
    <property type="match status" value="1"/>
</dbReference>
<dbReference type="PANTHER" id="PTHR30346:SF28">
    <property type="entry name" value="HTH-TYPE TRANSCRIPTIONAL REGULATOR CYNR"/>
    <property type="match status" value="1"/>
</dbReference>
<dbReference type="InterPro" id="IPR036388">
    <property type="entry name" value="WH-like_DNA-bd_sf"/>
</dbReference>
<evidence type="ECO:0000313" key="6">
    <source>
        <dbReference type="EMBL" id="OZM75123.1"/>
    </source>
</evidence>
<proteinExistence type="inferred from homology"/>
<dbReference type="Proteomes" id="UP000242444">
    <property type="component" value="Unassembled WGS sequence"/>
</dbReference>
<dbReference type="GO" id="GO:0003677">
    <property type="term" value="F:DNA binding"/>
    <property type="evidence" value="ECO:0007669"/>
    <property type="project" value="UniProtKB-KW"/>
</dbReference>
<accession>A0A263D9I3</accession>
<keyword evidence="7" id="KW-1185">Reference proteome</keyword>
<keyword evidence="2" id="KW-0805">Transcription regulation</keyword>
<dbReference type="Gene3D" id="1.10.10.10">
    <property type="entry name" value="Winged helix-like DNA-binding domain superfamily/Winged helix DNA-binding domain"/>
    <property type="match status" value="1"/>
</dbReference>
<dbReference type="GO" id="GO:0032993">
    <property type="term" value="C:protein-DNA complex"/>
    <property type="evidence" value="ECO:0007669"/>
    <property type="project" value="TreeGrafter"/>
</dbReference>
<dbReference type="SUPFAM" id="SSF53850">
    <property type="entry name" value="Periplasmic binding protein-like II"/>
    <property type="match status" value="1"/>
</dbReference>
<dbReference type="PANTHER" id="PTHR30346">
    <property type="entry name" value="TRANSCRIPTIONAL DUAL REGULATOR HCAR-RELATED"/>
    <property type="match status" value="1"/>
</dbReference>
<name>A0A263D9I3_9PSEU</name>
<evidence type="ECO:0000256" key="3">
    <source>
        <dbReference type="ARBA" id="ARBA00023125"/>
    </source>
</evidence>
<dbReference type="RefSeq" id="WP_094860901.1">
    <property type="nucleotide sequence ID" value="NZ_NKYE01000001.1"/>
</dbReference>
<evidence type="ECO:0000256" key="2">
    <source>
        <dbReference type="ARBA" id="ARBA00023015"/>
    </source>
</evidence>
<dbReference type="EMBL" id="NKYE01000001">
    <property type="protein sequence ID" value="OZM75123.1"/>
    <property type="molecule type" value="Genomic_DNA"/>
</dbReference>
<gene>
    <name evidence="6" type="ORF">CFN78_02860</name>
</gene>